<reference evidence="7" key="1">
    <citation type="submission" date="2016-04" db="EMBL/GenBank/DDBJ databases">
        <title>Cephalotus genome sequencing.</title>
        <authorList>
            <person name="Fukushima K."/>
            <person name="Hasebe M."/>
            <person name="Fang X."/>
        </authorList>
    </citation>
    <scope>NUCLEOTIDE SEQUENCE [LARGE SCALE GENOMIC DNA]</scope>
    <source>
        <strain evidence="7">cv. St1</strain>
    </source>
</reference>
<dbReference type="InterPro" id="IPR036259">
    <property type="entry name" value="MFS_trans_sf"/>
</dbReference>
<feature type="transmembrane region" description="Helical" evidence="5">
    <location>
        <begin position="146"/>
        <end position="167"/>
    </location>
</feature>
<dbReference type="Proteomes" id="UP000187406">
    <property type="component" value="Unassembled WGS sequence"/>
</dbReference>
<comment type="caution">
    <text evidence="6">The sequence shown here is derived from an EMBL/GenBank/DDBJ whole genome shotgun (WGS) entry which is preliminary data.</text>
</comment>
<accession>A0A1Q3D9M0</accession>
<feature type="transmembrane region" description="Helical" evidence="5">
    <location>
        <begin position="232"/>
        <end position="252"/>
    </location>
</feature>
<evidence type="ECO:0000256" key="5">
    <source>
        <dbReference type="SAM" id="Phobius"/>
    </source>
</evidence>
<evidence type="ECO:0000313" key="7">
    <source>
        <dbReference type="Proteomes" id="UP000187406"/>
    </source>
</evidence>
<dbReference type="GO" id="GO:0016020">
    <property type="term" value="C:membrane"/>
    <property type="evidence" value="ECO:0007669"/>
    <property type="project" value="UniProtKB-SubCell"/>
</dbReference>
<feature type="transmembrane region" description="Helical" evidence="5">
    <location>
        <begin position="18"/>
        <end position="38"/>
    </location>
</feature>
<dbReference type="Gene3D" id="1.20.1250.20">
    <property type="entry name" value="MFS general substrate transporter like domains"/>
    <property type="match status" value="1"/>
</dbReference>
<dbReference type="PANTHER" id="PTHR23294">
    <property type="entry name" value="ET TRANSLATION PRODUCT-RELATED"/>
    <property type="match status" value="1"/>
</dbReference>
<keyword evidence="2 5" id="KW-0812">Transmembrane</keyword>
<dbReference type="CDD" id="cd06178">
    <property type="entry name" value="MFS_unc93-like"/>
    <property type="match status" value="1"/>
</dbReference>
<evidence type="ECO:0000256" key="2">
    <source>
        <dbReference type="ARBA" id="ARBA00022692"/>
    </source>
</evidence>
<comment type="subcellular location">
    <subcellularLocation>
        <location evidence="1">Membrane</location>
        <topology evidence="1">Multi-pass membrane protein</topology>
    </subcellularLocation>
</comment>
<feature type="transmembrane region" description="Helical" evidence="5">
    <location>
        <begin position="411"/>
        <end position="432"/>
    </location>
</feature>
<evidence type="ECO:0000256" key="4">
    <source>
        <dbReference type="ARBA" id="ARBA00023136"/>
    </source>
</evidence>
<keyword evidence="4 5" id="KW-0472">Membrane</keyword>
<keyword evidence="7" id="KW-1185">Reference proteome</keyword>
<feature type="transmembrane region" description="Helical" evidence="5">
    <location>
        <begin position="179"/>
        <end position="199"/>
    </location>
</feature>
<protein>
    <submittedName>
        <fullName evidence="6">UNC-93 domain-containing protein</fullName>
    </submittedName>
</protein>
<feature type="transmembrane region" description="Helical" evidence="5">
    <location>
        <begin position="83"/>
        <end position="100"/>
    </location>
</feature>
<sequence>MGVEEESNTKSLRYNSPIVQVSLIGLVCFCCPGMFNALSGMGGGGQVDPTAANNANTALYATFAVFGVLGGGIYNVLGPHLTLFAGCSTYVLYAGSFLYYNHHHNQTFVVVAGGLLGVGAGLLWAGQGAIMTSYPPPNRKGSFISLFWSIFNMGGVIGGLIPFILNYHRAEDAASVNDATYIGFMCFMSAGTLLSLGILPPGRVIRDDGTRCTNIKYSSVSTEALEIVKLFLNWKMLLIVPAAWASNFFYSYQFNNVNGALFTLRTRGLNNVFYWGAQMLGSVGIGYLLDFSFKSRRMRGFVGIAVVALLGSAIWGGGLAKQLTYSHLHLPPRLDFKDSGARFAGPFALYFSYGLLDAMFQSLVYWIIGALADDSETLSRYSGFYKGVQSAGAAVAWQVDTHKVPLLSQLIVNWSLTTLSYPLLTLLVMFAVGDDKEGDEGTAKELVLP</sequence>
<dbReference type="OrthoDB" id="196103at2759"/>
<evidence type="ECO:0000256" key="1">
    <source>
        <dbReference type="ARBA" id="ARBA00004141"/>
    </source>
</evidence>
<evidence type="ECO:0000313" key="6">
    <source>
        <dbReference type="EMBL" id="GAV89125.1"/>
    </source>
</evidence>
<dbReference type="InterPro" id="IPR010291">
    <property type="entry name" value="Ion_channel_UNC-93"/>
</dbReference>
<dbReference type="SUPFAM" id="SSF103473">
    <property type="entry name" value="MFS general substrate transporter"/>
    <property type="match status" value="1"/>
</dbReference>
<feature type="transmembrane region" description="Helical" evidence="5">
    <location>
        <begin position="301"/>
        <end position="320"/>
    </location>
</feature>
<name>A0A1Q3D9M0_CEPFO</name>
<feature type="transmembrane region" description="Helical" evidence="5">
    <location>
        <begin position="347"/>
        <end position="372"/>
    </location>
</feature>
<organism evidence="6 7">
    <name type="scientific">Cephalotus follicularis</name>
    <name type="common">Albany pitcher plant</name>
    <dbReference type="NCBI Taxonomy" id="3775"/>
    <lineage>
        <taxon>Eukaryota</taxon>
        <taxon>Viridiplantae</taxon>
        <taxon>Streptophyta</taxon>
        <taxon>Embryophyta</taxon>
        <taxon>Tracheophyta</taxon>
        <taxon>Spermatophyta</taxon>
        <taxon>Magnoliopsida</taxon>
        <taxon>eudicotyledons</taxon>
        <taxon>Gunneridae</taxon>
        <taxon>Pentapetalae</taxon>
        <taxon>rosids</taxon>
        <taxon>fabids</taxon>
        <taxon>Oxalidales</taxon>
        <taxon>Cephalotaceae</taxon>
        <taxon>Cephalotus</taxon>
    </lineage>
</organism>
<dbReference type="InterPro" id="IPR051617">
    <property type="entry name" value="UNC-93-like_regulator"/>
</dbReference>
<feature type="transmembrane region" description="Helical" evidence="5">
    <location>
        <begin position="58"/>
        <end position="76"/>
    </location>
</feature>
<dbReference type="EMBL" id="BDDD01005253">
    <property type="protein sequence ID" value="GAV89125.1"/>
    <property type="molecule type" value="Genomic_DNA"/>
</dbReference>
<proteinExistence type="predicted"/>
<dbReference type="PANTHER" id="PTHR23294:SF59">
    <property type="entry name" value="UNC93-LIKE PROTEIN C922.05C"/>
    <property type="match status" value="1"/>
</dbReference>
<gene>
    <name evidence="6" type="ORF">CFOL_v3_32544</name>
</gene>
<keyword evidence="3 5" id="KW-1133">Transmembrane helix</keyword>
<feature type="transmembrane region" description="Helical" evidence="5">
    <location>
        <begin position="272"/>
        <end position="289"/>
    </location>
</feature>
<dbReference type="InParanoid" id="A0A1Q3D9M0"/>
<dbReference type="Pfam" id="PF05978">
    <property type="entry name" value="UNC-93"/>
    <property type="match status" value="1"/>
</dbReference>
<feature type="transmembrane region" description="Helical" evidence="5">
    <location>
        <begin position="106"/>
        <end position="125"/>
    </location>
</feature>
<evidence type="ECO:0000256" key="3">
    <source>
        <dbReference type="ARBA" id="ARBA00022989"/>
    </source>
</evidence>
<dbReference type="AlphaFoldDB" id="A0A1Q3D9M0"/>